<reference evidence="2" key="1">
    <citation type="submission" date="2014-02" db="EMBL/GenBank/DDBJ databases">
        <authorList>
            <person name="Genoscope - CEA"/>
        </authorList>
    </citation>
    <scope>NUCLEOTIDE SEQUENCE</scope>
    <source>
        <strain evidence="2">LS3</strain>
    </source>
</reference>
<dbReference type="AlphaFoldDB" id="A0A060T9F9"/>
<dbReference type="PANTHER" id="PTHR10678">
    <property type="entry name" value="26S PROTEASOME NON-ATPASE REGULATORY SUBUNIT 11/COP9 SIGNALOSOME COMPLEX SUBUNIT 2"/>
    <property type="match status" value="1"/>
</dbReference>
<evidence type="ECO:0000313" key="2">
    <source>
        <dbReference type="EMBL" id="CDP37593.1"/>
    </source>
</evidence>
<proteinExistence type="predicted"/>
<dbReference type="SUPFAM" id="SSF46785">
    <property type="entry name" value="Winged helix' DNA-binding domain"/>
    <property type="match status" value="1"/>
</dbReference>
<dbReference type="Gene3D" id="1.25.40.570">
    <property type="match status" value="1"/>
</dbReference>
<dbReference type="InterPro" id="IPR036390">
    <property type="entry name" value="WH_DNA-bd_sf"/>
</dbReference>
<dbReference type="PROSITE" id="PS50250">
    <property type="entry name" value="PCI"/>
    <property type="match status" value="1"/>
</dbReference>
<evidence type="ECO:0000259" key="1">
    <source>
        <dbReference type="PROSITE" id="PS50250"/>
    </source>
</evidence>
<dbReference type="SMART" id="SM00753">
    <property type="entry name" value="PAM"/>
    <property type="match status" value="1"/>
</dbReference>
<feature type="domain" description="PCI" evidence="1">
    <location>
        <begin position="297"/>
        <end position="467"/>
    </location>
</feature>
<dbReference type="InterPro" id="IPR000717">
    <property type="entry name" value="PCI_dom"/>
</dbReference>
<dbReference type="InterPro" id="IPR050871">
    <property type="entry name" value="26S_Proteasome/COP9_Components"/>
</dbReference>
<dbReference type="SMART" id="SM00088">
    <property type="entry name" value="PINT"/>
    <property type="match status" value="1"/>
</dbReference>
<dbReference type="GO" id="GO:0008541">
    <property type="term" value="C:proteasome regulatory particle, lid subcomplex"/>
    <property type="evidence" value="ECO:0007669"/>
    <property type="project" value="UniProtKB-ARBA"/>
</dbReference>
<sequence>MKLETFTVPGSSLGQFGHVRYITCSSRTVSTLFRLSVRLPQYLNTGNTATMSDDDDFMMSADEEDYDFEYEDDDDNEASGDEEMGLENRYYNAKAMKEDDMDAALEEFERAVTEDTEKTEWGFKAIKQTIKISIAKKDRTKAAQYYDKFLDYVNSGTISRNYAEKSLNTTLERLNCDDTTFMEQIYSKTLKSLENSGSERLWIKTALRLANAYIEQELIEKADPILKELLTKCDYNDNTRSTYLLEVYALQIQSCTIANDIDRLKELYTKTLSIKTAIPHPRILGVVRECGGKMYMREGQWDLAREDFFESFKNYDEAGSLHRVMVLKYYVLACMLSESKINAFASQETRPYMNNPQINTMVQLVEAFQASDVDAFNQILKTHGAEIMGDRFMRQFLDDVITKIRSRGLVEFVKPYSCVSLDHIANHLAISIEEVKDLLSILILDHHLPGGRIDAVNNILEFDRAYGSTQWHGPSSESTVPLPDRFNSIPGVITIDSSNRAGVLDSLVNSVASLSAV</sequence>
<reference evidence="2" key="2">
    <citation type="submission" date="2014-06" db="EMBL/GenBank/DDBJ databases">
        <title>The complete genome of Blastobotrys (Arxula) adeninivorans LS3 - a yeast of biotechnological interest.</title>
        <authorList>
            <person name="Kunze G."/>
            <person name="Gaillardin C."/>
            <person name="Czernicka M."/>
            <person name="Durrens P."/>
            <person name="Martin T."/>
            <person name="Boer E."/>
            <person name="Gabaldon T."/>
            <person name="Cruz J."/>
            <person name="Talla E."/>
            <person name="Marck C."/>
            <person name="Goffeau A."/>
            <person name="Barbe V."/>
            <person name="Baret P."/>
            <person name="Baronian K."/>
            <person name="Beier S."/>
            <person name="Bleykasten C."/>
            <person name="Bode R."/>
            <person name="Casaregola S."/>
            <person name="Despons L."/>
            <person name="Fairhead C."/>
            <person name="Giersberg M."/>
            <person name="Gierski P."/>
            <person name="Hahnel U."/>
            <person name="Hartmann A."/>
            <person name="Jankowska D."/>
            <person name="Jubin C."/>
            <person name="Jung P."/>
            <person name="Lafontaine I."/>
            <person name="Leh-Louis V."/>
            <person name="Lemaire M."/>
            <person name="Marcet-Houben M."/>
            <person name="Mascher M."/>
            <person name="Morel G."/>
            <person name="Richard G.-F."/>
            <person name="Riechen J."/>
            <person name="Sacerdot C."/>
            <person name="Sarkar A."/>
            <person name="Savel G."/>
            <person name="Schacherer J."/>
            <person name="Sherman D."/>
            <person name="Straub M.-L."/>
            <person name="Stein N."/>
            <person name="Thierry A."/>
            <person name="Trautwein-Schult A."/>
            <person name="Westhof E."/>
            <person name="Worch S."/>
            <person name="Dujon B."/>
            <person name="Souciet J.-L."/>
            <person name="Wincker P."/>
            <person name="Scholz U."/>
            <person name="Neuveglise N."/>
        </authorList>
    </citation>
    <scope>NUCLEOTIDE SEQUENCE</scope>
    <source>
        <strain evidence="2">LS3</strain>
    </source>
</reference>
<name>A0A060T9F9_BLAAD</name>
<dbReference type="PhylomeDB" id="A0A060T9F9"/>
<accession>A0A060T9F9</accession>
<dbReference type="EMBL" id="HG937694">
    <property type="protein sequence ID" value="CDP37593.1"/>
    <property type="molecule type" value="Genomic_DNA"/>
</dbReference>
<protein>
    <submittedName>
        <fullName evidence="2">ARAD1D14982p</fullName>
    </submittedName>
</protein>
<organism evidence="2">
    <name type="scientific">Blastobotrys adeninivorans</name>
    <name type="common">Yeast</name>
    <name type="synonym">Arxula adeninivorans</name>
    <dbReference type="NCBI Taxonomy" id="409370"/>
    <lineage>
        <taxon>Eukaryota</taxon>
        <taxon>Fungi</taxon>
        <taxon>Dikarya</taxon>
        <taxon>Ascomycota</taxon>
        <taxon>Saccharomycotina</taxon>
        <taxon>Dipodascomycetes</taxon>
        <taxon>Dipodascales</taxon>
        <taxon>Trichomonascaceae</taxon>
        <taxon>Blastobotrys</taxon>
    </lineage>
</organism>
<dbReference type="Pfam" id="PF01399">
    <property type="entry name" value="PCI"/>
    <property type="match status" value="1"/>
</dbReference>
<gene>
    <name evidence="2" type="ORF">GNLVRS02_ARAD1D14982g</name>
</gene>